<gene>
    <name evidence="11" type="ORF">CKO42_09925</name>
</gene>
<dbReference type="InterPro" id="IPR023205">
    <property type="entry name" value="DsbA/DsbL"/>
</dbReference>
<evidence type="ECO:0000256" key="8">
    <source>
        <dbReference type="PIRSR" id="PIRSR001488-1"/>
    </source>
</evidence>
<evidence type="ECO:0000256" key="5">
    <source>
        <dbReference type="ARBA" id="ARBA00023157"/>
    </source>
</evidence>
<protein>
    <recommendedName>
        <fullName evidence="7">Thiol:disulfide interchange protein</fullName>
    </recommendedName>
</protein>
<dbReference type="Proteomes" id="UP001138768">
    <property type="component" value="Unassembled WGS sequence"/>
</dbReference>
<evidence type="ECO:0000256" key="4">
    <source>
        <dbReference type="ARBA" id="ARBA00022764"/>
    </source>
</evidence>
<comment type="subcellular location">
    <subcellularLocation>
        <location evidence="1 7">Periplasm</location>
    </subcellularLocation>
</comment>
<keyword evidence="4 7" id="KW-0574">Periplasm</keyword>
<evidence type="ECO:0000256" key="9">
    <source>
        <dbReference type="SAM" id="SignalP"/>
    </source>
</evidence>
<dbReference type="EMBL" id="NRRY01000013">
    <property type="protein sequence ID" value="MBK1618744.1"/>
    <property type="molecule type" value="Genomic_DNA"/>
</dbReference>
<dbReference type="PANTHER" id="PTHR35891">
    <property type="entry name" value="THIOL:DISULFIDE INTERCHANGE PROTEIN DSBA"/>
    <property type="match status" value="1"/>
</dbReference>
<dbReference type="PIRSF" id="PIRSF001488">
    <property type="entry name" value="Tdi_protein"/>
    <property type="match status" value="1"/>
</dbReference>
<evidence type="ECO:0000313" key="11">
    <source>
        <dbReference type="EMBL" id="MBK1618744.1"/>
    </source>
</evidence>
<evidence type="ECO:0000259" key="10">
    <source>
        <dbReference type="PROSITE" id="PS51352"/>
    </source>
</evidence>
<evidence type="ECO:0000256" key="7">
    <source>
        <dbReference type="PIRNR" id="PIRNR001488"/>
    </source>
</evidence>
<sequence>MDAIRRRFSLYLLAFLAFLCLPLTASAELVEGRDWKAVSAPATEQEGDEIEVLEFFSYGCPHCGDINPLIKQWAEGLPSDVRFERVPVTFGRAAWESLSRLYFALDFADELETLDQMVFDAVIKQRTNLYTEKTALNWIGEQGVDREAFAKFYNSFAVEAALARANTLAARFRVDAVPMIIVDGRYVVLGEGAKSKADLIEIADALIVKAREARQD</sequence>
<dbReference type="RefSeq" id="WP_200242996.1">
    <property type="nucleotide sequence ID" value="NZ_NRRY01000013.1"/>
</dbReference>
<dbReference type="PANTHER" id="PTHR35891:SF3">
    <property type="entry name" value="THIOL:DISULFIDE INTERCHANGE PROTEIN DSBL"/>
    <property type="match status" value="1"/>
</dbReference>
<comment type="caution">
    <text evidence="11">The sequence shown here is derived from an EMBL/GenBank/DDBJ whole genome shotgun (WGS) entry which is preliminary data.</text>
</comment>
<keyword evidence="5 7" id="KW-1015">Disulfide bond</keyword>
<organism evidence="11 12">
    <name type="scientific">Lamprobacter modestohalophilus</name>
    <dbReference type="NCBI Taxonomy" id="1064514"/>
    <lineage>
        <taxon>Bacteria</taxon>
        <taxon>Pseudomonadati</taxon>
        <taxon>Pseudomonadota</taxon>
        <taxon>Gammaproteobacteria</taxon>
        <taxon>Chromatiales</taxon>
        <taxon>Chromatiaceae</taxon>
        <taxon>Lamprobacter</taxon>
    </lineage>
</organism>
<dbReference type="PROSITE" id="PS00194">
    <property type="entry name" value="THIOREDOXIN_1"/>
    <property type="match status" value="1"/>
</dbReference>
<feature type="signal peptide" evidence="9">
    <location>
        <begin position="1"/>
        <end position="27"/>
    </location>
</feature>
<keyword evidence="3 9" id="KW-0732">Signal</keyword>
<dbReference type="Gene3D" id="3.40.30.10">
    <property type="entry name" value="Glutaredoxin"/>
    <property type="match status" value="1"/>
</dbReference>
<dbReference type="AlphaFoldDB" id="A0A9X0W878"/>
<reference evidence="11 12" key="1">
    <citation type="journal article" date="2020" name="Microorganisms">
        <title>Osmotic Adaptation and Compatible Solute Biosynthesis of Phototrophic Bacteria as Revealed from Genome Analyses.</title>
        <authorList>
            <person name="Imhoff J.F."/>
            <person name="Rahn T."/>
            <person name="Kunzel S."/>
            <person name="Keller A."/>
            <person name="Neulinger S.C."/>
        </authorList>
    </citation>
    <scope>NUCLEOTIDE SEQUENCE [LARGE SCALE GENOMIC DNA]</scope>
    <source>
        <strain evidence="11 12">DSM 25653</strain>
    </source>
</reference>
<evidence type="ECO:0000256" key="6">
    <source>
        <dbReference type="ARBA" id="ARBA00023284"/>
    </source>
</evidence>
<feature type="chain" id="PRO_5040991404" description="Thiol:disulfide interchange protein" evidence="9">
    <location>
        <begin position="28"/>
        <end position="216"/>
    </location>
</feature>
<feature type="domain" description="Thioredoxin" evidence="10">
    <location>
        <begin position="29"/>
        <end position="170"/>
    </location>
</feature>
<dbReference type="GO" id="GO:0042597">
    <property type="term" value="C:periplasmic space"/>
    <property type="evidence" value="ECO:0007669"/>
    <property type="project" value="UniProtKB-SubCell"/>
</dbReference>
<dbReference type="InterPro" id="IPR013766">
    <property type="entry name" value="Thioredoxin_domain"/>
</dbReference>
<dbReference type="Pfam" id="PF01323">
    <property type="entry name" value="DSBA"/>
    <property type="match status" value="1"/>
</dbReference>
<keyword evidence="6" id="KW-0676">Redox-active center</keyword>
<dbReference type="CDD" id="cd03019">
    <property type="entry name" value="DsbA_DsbA"/>
    <property type="match status" value="1"/>
</dbReference>
<dbReference type="PROSITE" id="PS51352">
    <property type="entry name" value="THIOREDOXIN_2"/>
    <property type="match status" value="1"/>
</dbReference>
<accession>A0A9X0W878</accession>
<evidence type="ECO:0000313" key="12">
    <source>
        <dbReference type="Proteomes" id="UP001138768"/>
    </source>
</evidence>
<evidence type="ECO:0000256" key="1">
    <source>
        <dbReference type="ARBA" id="ARBA00004418"/>
    </source>
</evidence>
<evidence type="ECO:0000256" key="2">
    <source>
        <dbReference type="ARBA" id="ARBA00005791"/>
    </source>
</evidence>
<evidence type="ECO:0000256" key="3">
    <source>
        <dbReference type="ARBA" id="ARBA00022729"/>
    </source>
</evidence>
<dbReference type="SUPFAM" id="SSF52833">
    <property type="entry name" value="Thioredoxin-like"/>
    <property type="match status" value="1"/>
</dbReference>
<dbReference type="InterPro" id="IPR050824">
    <property type="entry name" value="Thiol_disulfide_DsbA"/>
</dbReference>
<dbReference type="GO" id="GO:0015036">
    <property type="term" value="F:disulfide oxidoreductase activity"/>
    <property type="evidence" value="ECO:0007669"/>
    <property type="project" value="UniProtKB-ARBA"/>
</dbReference>
<feature type="disulfide bond" description="Redox-active" evidence="8">
    <location>
        <begin position="60"/>
        <end position="63"/>
    </location>
</feature>
<dbReference type="InterPro" id="IPR036249">
    <property type="entry name" value="Thioredoxin-like_sf"/>
</dbReference>
<dbReference type="InterPro" id="IPR001853">
    <property type="entry name" value="DSBA-like_thioredoxin_dom"/>
</dbReference>
<proteinExistence type="inferred from homology"/>
<dbReference type="InterPro" id="IPR017937">
    <property type="entry name" value="Thioredoxin_CS"/>
</dbReference>
<keyword evidence="12" id="KW-1185">Reference proteome</keyword>
<name>A0A9X0W878_9GAMM</name>
<comment type="similarity">
    <text evidence="2">Belongs to the thioredoxin family. DsbA subfamily.</text>
</comment>